<evidence type="ECO:0000313" key="1">
    <source>
        <dbReference type="EMBL" id="SVD76893.1"/>
    </source>
</evidence>
<dbReference type="AlphaFoldDB" id="A0A382Y0X7"/>
<proteinExistence type="predicted"/>
<accession>A0A382Y0X7</accession>
<gene>
    <name evidence="1" type="ORF">METZ01_LOCUS429747</name>
</gene>
<name>A0A382Y0X7_9ZZZZ</name>
<reference evidence="1" key="1">
    <citation type="submission" date="2018-05" db="EMBL/GenBank/DDBJ databases">
        <authorList>
            <person name="Lanie J.A."/>
            <person name="Ng W.-L."/>
            <person name="Kazmierczak K.M."/>
            <person name="Andrzejewski T.M."/>
            <person name="Davidsen T.M."/>
            <person name="Wayne K.J."/>
            <person name="Tettelin H."/>
            <person name="Glass J.I."/>
            <person name="Rusch D."/>
            <person name="Podicherti R."/>
            <person name="Tsui H.-C.T."/>
            <person name="Winkler M.E."/>
        </authorList>
    </citation>
    <scope>NUCLEOTIDE SEQUENCE</scope>
</reference>
<sequence length="42" mass="4877">MDEDKLIMIDTQTDLMELLSKYSEYPLQALGMCIKTITDCYV</sequence>
<feature type="non-terminal residue" evidence="1">
    <location>
        <position position="42"/>
    </location>
</feature>
<dbReference type="EMBL" id="UINC01172027">
    <property type="protein sequence ID" value="SVD76893.1"/>
    <property type="molecule type" value="Genomic_DNA"/>
</dbReference>
<protein>
    <submittedName>
        <fullName evidence="1">Uncharacterized protein</fullName>
    </submittedName>
</protein>
<organism evidence="1">
    <name type="scientific">marine metagenome</name>
    <dbReference type="NCBI Taxonomy" id="408172"/>
    <lineage>
        <taxon>unclassified sequences</taxon>
        <taxon>metagenomes</taxon>
        <taxon>ecological metagenomes</taxon>
    </lineage>
</organism>